<organism evidence="6 7">
    <name type="scientific">Chrysochromulina tobinii</name>
    <dbReference type="NCBI Taxonomy" id="1460289"/>
    <lineage>
        <taxon>Eukaryota</taxon>
        <taxon>Haptista</taxon>
        <taxon>Haptophyta</taxon>
        <taxon>Prymnesiophyceae</taxon>
        <taxon>Prymnesiales</taxon>
        <taxon>Chrysochromulinaceae</taxon>
        <taxon>Chrysochromulina</taxon>
    </lineage>
</organism>
<evidence type="ECO:0000313" key="6">
    <source>
        <dbReference type="EMBL" id="KOO25111.1"/>
    </source>
</evidence>
<protein>
    <recommendedName>
        <fullName evidence="4">Kinase</fullName>
        <ecNumber evidence="4">2.7.-.-</ecNumber>
    </recommendedName>
</protein>
<evidence type="ECO:0000256" key="4">
    <source>
        <dbReference type="RuleBase" id="RU363090"/>
    </source>
</evidence>
<dbReference type="InterPro" id="IPR005522">
    <property type="entry name" value="IPK"/>
</dbReference>
<evidence type="ECO:0000256" key="2">
    <source>
        <dbReference type="ARBA" id="ARBA00022679"/>
    </source>
</evidence>
<dbReference type="Gene3D" id="3.30.470.160">
    <property type="entry name" value="Inositol polyphosphate kinase"/>
    <property type="match status" value="1"/>
</dbReference>
<dbReference type="GO" id="GO:0005634">
    <property type="term" value="C:nucleus"/>
    <property type="evidence" value="ECO:0007669"/>
    <property type="project" value="TreeGrafter"/>
</dbReference>
<dbReference type="SUPFAM" id="SSF56104">
    <property type="entry name" value="SAICAR synthase-like"/>
    <property type="match status" value="1"/>
</dbReference>
<dbReference type="GO" id="GO:0000828">
    <property type="term" value="F:inositol hexakisphosphate kinase activity"/>
    <property type="evidence" value="ECO:0007669"/>
    <property type="project" value="TreeGrafter"/>
</dbReference>
<evidence type="ECO:0000256" key="3">
    <source>
        <dbReference type="ARBA" id="ARBA00022777"/>
    </source>
</evidence>
<dbReference type="EMBL" id="JWZX01003017">
    <property type="protein sequence ID" value="KOO25111.1"/>
    <property type="molecule type" value="Genomic_DNA"/>
</dbReference>
<dbReference type="GO" id="GO:0032958">
    <property type="term" value="P:inositol phosphate biosynthetic process"/>
    <property type="evidence" value="ECO:0007669"/>
    <property type="project" value="InterPro"/>
</dbReference>
<keyword evidence="7" id="KW-1185">Reference proteome</keyword>
<reference evidence="7" key="1">
    <citation type="journal article" date="2015" name="PLoS Genet.">
        <title>Genome Sequence and Transcriptome Analyses of Chrysochromulina tobin: Metabolic Tools for Enhanced Algal Fitness in the Prominent Order Prymnesiales (Haptophyceae).</title>
        <authorList>
            <person name="Hovde B.T."/>
            <person name="Deodato C.R."/>
            <person name="Hunsperger H.M."/>
            <person name="Ryken S.A."/>
            <person name="Yost W."/>
            <person name="Jha R.K."/>
            <person name="Patterson J."/>
            <person name="Monnat R.J. Jr."/>
            <person name="Barlow S.B."/>
            <person name="Starkenburg S.R."/>
            <person name="Cattolico R.A."/>
        </authorList>
    </citation>
    <scope>NUCLEOTIDE SEQUENCE</scope>
    <source>
        <strain evidence="7">CCMP291</strain>
    </source>
</reference>
<dbReference type="GO" id="GO:0005737">
    <property type="term" value="C:cytoplasm"/>
    <property type="evidence" value="ECO:0007669"/>
    <property type="project" value="TreeGrafter"/>
</dbReference>
<keyword evidence="2 4" id="KW-0808">Transferase</keyword>
<dbReference type="Proteomes" id="UP000037460">
    <property type="component" value="Unassembled WGS sequence"/>
</dbReference>
<gene>
    <name evidence="6" type="ORF">Ctob_002831</name>
</gene>
<dbReference type="AlphaFoldDB" id="A0A0M0JEU1"/>
<evidence type="ECO:0000313" key="7">
    <source>
        <dbReference type="Proteomes" id="UP000037460"/>
    </source>
</evidence>
<comment type="caution">
    <text evidence="6">The sequence shown here is derived from an EMBL/GenBank/DDBJ whole genome shotgun (WGS) entry which is preliminary data.</text>
</comment>
<evidence type="ECO:0000256" key="1">
    <source>
        <dbReference type="ARBA" id="ARBA00007374"/>
    </source>
</evidence>
<dbReference type="OrthoDB" id="2573163at2759"/>
<proteinExistence type="inferred from homology"/>
<accession>A0A0M0JEU1</accession>
<comment type="similarity">
    <text evidence="1 4">Belongs to the inositol phosphokinase (IPK) family.</text>
</comment>
<feature type="region of interest" description="Disordered" evidence="5">
    <location>
        <begin position="1"/>
        <end position="25"/>
    </location>
</feature>
<dbReference type="GO" id="GO:0046854">
    <property type="term" value="P:phosphatidylinositol phosphate biosynthetic process"/>
    <property type="evidence" value="ECO:0007669"/>
    <property type="project" value="TreeGrafter"/>
</dbReference>
<sequence>MPSEPSEAGSFEEPTPFEADGSCIYSSSPPDHEAVLPLPFFQNQVAGHTGVSNEGGSILVPEPGKLAKPVGHGYFAGEDHFYRQLKSYPALADFCPAYFGTRTFGQRQFVVLEDLTHGMERPLVVDIKALADGSYFQFAAASLWCICEAGGDGGMGLLAEAEGGTGSGIPTGKTKPPAGPAVQLSHFADMSMHRDAGCHPGFSSALSAIHTSLRSLGASVRGAADGEGPFEMSGL</sequence>
<dbReference type="PANTHER" id="PTHR12400:SF21">
    <property type="entry name" value="KINASE"/>
    <property type="match status" value="1"/>
</dbReference>
<keyword evidence="3 4" id="KW-0418">Kinase</keyword>
<name>A0A0M0JEU1_9EUKA</name>
<dbReference type="InterPro" id="IPR038286">
    <property type="entry name" value="IPK_sf"/>
</dbReference>
<dbReference type="EC" id="2.7.-.-" evidence="4"/>
<dbReference type="PANTHER" id="PTHR12400">
    <property type="entry name" value="INOSITOL POLYPHOSPHATE KINASE"/>
    <property type="match status" value="1"/>
</dbReference>
<evidence type="ECO:0000256" key="5">
    <source>
        <dbReference type="SAM" id="MobiDB-lite"/>
    </source>
</evidence>